<reference evidence="6 7" key="1">
    <citation type="submission" date="2024-03" db="EMBL/GenBank/DDBJ databases">
        <title>Natural products discovery in diverse microorganisms through a two-stage MS feature dereplication strategy.</title>
        <authorList>
            <person name="Zhang R."/>
        </authorList>
    </citation>
    <scope>NUCLEOTIDE SEQUENCE [LARGE SCALE GENOMIC DNA]</scope>
    <source>
        <strain evidence="6 7">18930</strain>
    </source>
</reference>
<protein>
    <submittedName>
        <fullName evidence="6">Sugar-binding domain-containing protein</fullName>
    </submittedName>
</protein>
<evidence type="ECO:0000256" key="3">
    <source>
        <dbReference type="ARBA" id="ARBA00023125"/>
    </source>
</evidence>
<evidence type="ECO:0000256" key="2">
    <source>
        <dbReference type="ARBA" id="ARBA00023015"/>
    </source>
</evidence>
<keyword evidence="3" id="KW-0238">DNA-binding</keyword>
<accession>A0ABZ2PKM9</accession>
<dbReference type="SUPFAM" id="SSF100950">
    <property type="entry name" value="NagB/RpiA/CoA transferase-like"/>
    <property type="match status" value="1"/>
</dbReference>
<evidence type="ECO:0000256" key="4">
    <source>
        <dbReference type="ARBA" id="ARBA00023163"/>
    </source>
</evidence>
<dbReference type="PANTHER" id="PTHR34294">
    <property type="entry name" value="TRANSCRIPTIONAL REGULATOR-RELATED"/>
    <property type="match status" value="1"/>
</dbReference>
<dbReference type="RefSeq" id="WP_338889264.1">
    <property type="nucleotide sequence ID" value="NZ_CP147846.1"/>
</dbReference>
<dbReference type="PANTHER" id="PTHR34294:SF1">
    <property type="entry name" value="TRANSCRIPTIONAL REGULATOR LSRR"/>
    <property type="match status" value="1"/>
</dbReference>
<name>A0ABZ2PKM9_9NOCA</name>
<comment type="similarity">
    <text evidence="1">Belongs to the SorC transcriptional regulatory family.</text>
</comment>
<evidence type="ECO:0000313" key="7">
    <source>
        <dbReference type="Proteomes" id="UP001432000"/>
    </source>
</evidence>
<dbReference type="EMBL" id="CP147846">
    <property type="protein sequence ID" value="WXG68825.1"/>
    <property type="molecule type" value="Genomic_DNA"/>
</dbReference>
<dbReference type="Proteomes" id="UP001432000">
    <property type="component" value="Chromosome"/>
</dbReference>
<dbReference type="InterPro" id="IPR036388">
    <property type="entry name" value="WH-like_DNA-bd_sf"/>
</dbReference>
<proteinExistence type="inferred from homology"/>
<dbReference type="Gene3D" id="3.40.50.1360">
    <property type="match status" value="1"/>
</dbReference>
<sequence>MSEQRGSADSVRPGPNDLLQQALVARRYYLEGRTRVQIADEFGVSRFKVARLLDDALATGMVEITVHTPDSIDVELSAALKRQYGLEHAYVVSSKSPNTADRVDAVARATADLLASIISADHVLGVDCGRTLSHVAGHLNTLASCDIVQLTGSAGAITANSAELARRMAEIGGGQCWSMYAPLVAPDERTATALSRDRQIELTLAKHESITHAIVSVGSWQPGASQVYDSLVGDEAAALRRDGVTAETCALLVDRNGKRIKVIDDRRIGIGESTLRAIPTVIAIAAGREKTDSTRAVLASRLVTSIVTDTEIAAACLSR</sequence>
<evidence type="ECO:0000256" key="1">
    <source>
        <dbReference type="ARBA" id="ARBA00010466"/>
    </source>
</evidence>
<dbReference type="InterPro" id="IPR037171">
    <property type="entry name" value="NagB/RpiA_transferase-like"/>
</dbReference>
<organism evidence="6 7">
    <name type="scientific">Rhodococcus sovatensis</name>
    <dbReference type="NCBI Taxonomy" id="1805840"/>
    <lineage>
        <taxon>Bacteria</taxon>
        <taxon>Bacillati</taxon>
        <taxon>Actinomycetota</taxon>
        <taxon>Actinomycetes</taxon>
        <taxon>Mycobacteriales</taxon>
        <taxon>Nocardiaceae</taxon>
        <taxon>Rhodococcus</taxon>
    </lineage>
</organism>
<dbReference type="InterPro" id="IPR051054">
    <property type="entry name" value="SorC_transcr_regulators"/>
</dbReference>
<gene>
    <name evidence="6" type="ORF">WDS16_27205</name>
</gene>
<dbReference type="Gene3D" id="1.10.10.10">
    <property type="entry name" value="Winged helix-like DNA-binding domain superfamily/Winged helix DNA-binding domain"/>
    <property type="match status" value="1"/>
</dbReference>
<evidence type="ECO:0000259" key="5">
    <source>
        <dbReference type="Pfam" id="PF04198"/>
    </source>
</evidence>
<dbReference type="InterPro" id="IPR007324">
    <property type="entry name" value="Sugar-bd_dom_put"/>
</dbReference>
<keyword evidence="2" id="KW-0805">Transcription regulation</keyword>
<keyword evidence="7" id="KW-1185">Reference proteome</keyword>
<keyword evidence="4" id="KW-0804">Transcription</keyword>
<evidence type="ECO:0000313" key="6">
    <source>
        <dbReference type="EMBL" id="WXG68825.1"/>
    </source>
</evidence>
<dbReference type="Pfam" id="PF04198">
    <property type="entry name" value="Sugar-bind"/>
    <property type="match status" value="1"/>
</dbReference>
<feature type="domain" description="Sugar-binding" evidence="5">
    <location>
        <begin position="74"/>
        <end position="317"/>
    </location>
</feature>